<feature type="chain" id="PRO_5004023079" description="Carboxylesterase type B domain-containing protein" evidence="1">
    <location>
        <begin position="20"/>
        <end position="552"/>
    </location>
</feature>
<evidence type="ECO:0000313" key="3">
    <source>
        <dbReference type="EMBL" id="EMD32790.1"/>
    </source>
</evidence>
<feature type="domain" description="Carboxylesterase type B" evidence="2">
    <location>
        <begin position="35"/>
        <end position="516"/>
    </location>
</feature>
<dbReference type="Proteomes" id="UP000016930">
    <property type="component" value="Unassembled WGS sequence"/>
</dbReference>
<dbReference type="Gene3D" id="3.40.50.1820">
    <property type="entry name" value="alpha/beta hydrolase"/>
    <property type="match status" value="1"/>
</dbReference>
<evidence type="ECO:0000256" key="1">
    <source>
        <dbReference type="SAM" id="SignalP"/>
    </source>
</evidence>
<gene>
    <name evidence="3" type="ORF">CERSUDRAFT_118501</name>
</gene>
<organism evidence="3 4">
    <name type="scientific">Ceriporiopsis subvermispora (strain B)</name>
    <name type="common">White-rot fungus</name>
    <name type="synonym">Gelatoporia subvermispora</name>
    <dbReference type="NCBI Taxonomy" id="914234"/>
    <lineage>
        <taxon>Eukaryota</taxon>
        <taxon>Fungi</taxon>
        <taxon>Dikarya</taxon>
        <taxon>Basidiomycota</taxon>
        <taxon>Agaricomycotina</taxon>
        <taxon>Agaricomycetes</taxon>
        <taxon>Polyporales</taxon>
        <taxon>Gelatoporiaceae</taxon>
        <taxon>Gelatoporia</taxon>
    </lineage>
</organism>
<dbReference type="SUPFAM" id="SSF53474">
    <property type="entry name" value="alpha/beta-Hydrolases"/>
    <property type="match status" value="1"/>
</dbReference>
<dbReference type="PANTHER" id="PTHR11559">
    <property type="entry name" value="CARBOXYLESTERASE"/>
    <property type="match status" value="1"/>
</dbReference>
<evidence type="ECO:0000313" key="4">
    <source>
        <dbReference type="Proteomes" id="UP000016930"/>
    </source>
</evidence>
<dbReference type="InterPro" id="IPR050309">
    <property type="entry name" value="Type-B_Carboxylest/Lipase"/>
</dbReference>
<feature type="signal peptide" evidence="1">
    <location>
        <begin position="1"/>
        <end position="19"/>
    </location>
</feature>
<dbReference type="PROSITE" id="PS00941">
    <property type="entry name" value="CARBOXYLESTERASE_B_2"/>
    <property type="match status" value="1"/>
</dbReference>
<dbReference type="SMR" id="M2QKX5"/>
<dbReference type="InterPro" id="IPR029058">
    <property type="entry name" value="AB_hydrolase_fold"/>
</dbReference>
<dbReference type="Pfam" id="PF00135">
    <property type="entry name" value="COesterase"/>
    <property type="match status" value="1"/>
</dbReference>
<dbReference type="InterPro" id="IPR002018">
    <property type="entry name" value="CarbesteraseB"/>
</dbReference>
<accession>M2QKX5</accession>
<dbReference type="STRING" id="914234.M2QKX5"/>
<dbReference type="HOGENOM" id="CLU_006586_10_6_1"/>
<dbReference type="AlphaFoldDB" id="M2QKX5"/>
<reference evidence="3 4" key="1">
    <citation type="journal article" date="2012" name="Proc. Natl. Acad. Sci. U.S.A.">
        <title>Comparative genomics of Ceriporiopsis subvermispora and Phanerochaete chrysosporium provide insight into selective ligninolysis.</title>
        <authorList>
            <person name="Fernandez-Fueyo E."/>
            <person name="Ruiz-Duenas F.J."/>
            <person name="Ferreira P."/>
            <person name="Floudas D."/>
            <person name="Hibbett D.S."/>
            <person name="Canessa P."/>
            <person name="Larrondo L.F."/>
            <person name="James T.Y."/>
            <person name="Seelenfreund D."/>
            <person name="Lobos S."/>
            <person name="Polanco R."/>
            <person name="Tello M."/>
            <person name="Honda Y."/>
            <person name="Watanabe T."/>
            <person name="Watanabe T."/>
            <person name="Ryu J.S."/>
            <person name="Kubicek C.P."/>
            <person name="Schmoll M."/>
            <person name="Gaskell J."/>
            <person name="Hammel K.E."/>
            <person name="St John F.J."/>
            <person name="Vanden Wymelenberg A."/>
            <person name="Sabat G."/>
            <person name="Splinter BonDurant S."/>
            <person name="Syed K."/>
            <person name="Yadav J.S."/>
            <person name="Doddapaneni H."/>
            <person name="Subramanian V."/>
            <person name="Lavin J.L."/>
            <person name="Oguiza J.A."/>
            <person name="Perez G."/>
            <person name="Pisabarro A.G."/>
            <person name="Ramirez L."/>
            <person name="Santoyo F."/>
            <person name="Master E."/>
            <person name="Coutinho P.M."/>
            <person name="Henrissat B."/>
            <person name="Lombard V."/>
            <person name="Magnuson J.K."/>
            <person name="Kuees U."/>
            <person name="Hori C."/>
            <person name="Igarashi K."/>
            <person name="Samejima M."/>
            <person name="Held B.W."/>
            <person name="Barry K.W."/>
            <person name="LaButti K.M."/>
            <person name="Lapidus A."/>
            <person name="Lindquist E.A."/>
            <person name="Lucas S.M."/>
            <person name="Riley R."/>
            <person name="Salamov A.A."/>
            <person name="Hoffmeister D."/>
            <person name="Schwenk D."/>
            <person name="Hadar Y."/>
            <person name="Yarden O."/>
            <person name="de Vries R.P."/>
            <person name="Wiebenga A."/>
            <person name="Stenlid J."/>
            <person name="Eastwood D."/>
            <person name="Grigoriev I.V."/>
            <person name="Berka R.M."/>
            <person name="Blanchette R.A."/>
            <person name="Kersten P."/>
            <person name="Martinez A.T."/>
            <person name="Vicuna R."/>
            <person name="Cullen D."/>
        </authorList>
    </citation>
    <scope>NUCLEOTIDE SEQUENCE [LARGE SCALE GENOMIC DNA]</scope>
    <source>
        <strain evidence="3 4">B</strain>
    </source>
</reference>
<name>M2QKX5_CERS8</name>
<evidence type="ECO:0000259" key="2">
    <source>
        <dbReference type="Pfam" id="PF00135"/>
    </source>
</evidence>
<proteinExistence type="predicted"/>
<keyword evidence="1" id="KW-0732">Signal</keyword>
<dbReference type="ESTHER" id="cers8-m2qkx5">
    <property type="family name" value="Fungal_carboxylesterase_lipase"/>
</dbReference>
<dbReference type="EMBL" id="KB445809">
    <property type="protein sequence ID" value="EMD32790.1"/>
    <property type="molecule type" value="Genomic_DNA"/>
</dbReference>
<dbReference type="InterPro" id="IPR019819">
    <property type="entry name" value="Carboxylesterase_B_CS"/>
</dbReference>
<keyword evidence="4" id="KW-1185">Reference proteome</keyword>
<protein>
    <recommendedName>
        <fullName evidence="2">Carboxylesterase type B domain-containing protein</fullName>
    </recommendedName>
</protein>
<dbReference type="OrthoDB" id="408631at2759"/>
<sequence>MWAIIPLLSLATSATFCYGVSPPTAILDDGTFVGAQDENTDKFLGIPFAKPPTGNLRFNVPQLPDPYSGIYNATAFGFSCPGIGSPANVTNDLQAMLDAVMLPQTAIDEDCLTLNVWTPHGVREGASLPVVAWVYGGVGTTEGALGDCQEVEVVLETSSKRLSRFDGSKIVRRSIELGEPIIYVSMNYRVAAFGFIASQEVTDAGAANLGLRDQREALKWIQRYIRAFGGDPTKVTMWGESSGANSVMFQMVVNGGDPEGLFRGAFIESGAPLALSNYTVGQASYDALVNATNCTHTADTLDCLRQVPFEPLFEAINTPPWFDGPVPLVDGDFIADSPPNLVRTGRMAKVPYVNGNCDDEGTEFVFSMDIENVTQVISSINASFLKGITTGEVTQILDIYPSNVSLGSPYGTGMNDALTPEYKRMASIVGDLDFHGPRRFLLAQTSHEQPAWAFLSKRHKSLPIIGAGHETDILNVYGPGDLTDFLVNFVNHLDPNNKTGIRWPKWTPETPKLMTFWDGDVPRNITDDTFRLEGMELLTSLGQKYPLSPVFT</sequence>